<feature type="transmembrane region" description="Helical" evidence="7">
    <location>
        <begin position="29"/>
        <end position="47"/>
    </location>
</feature>
<keyword evidence="4 7" id="KW-1133">Transmembrane helix</keyword>
<feature type="domain" description="Cation/H+ exchanger transmembrane" evidence="8">
    <location>
        <begin position="92"/>
        <end position="475"/>
    </location>
</feature>
<evidence type="ECO:0000256" key="7">
    <source>
        <dbReference type="SAM" id="Phobius"/>
    </source>
</evidence>
<evidence type="ECO:0000313" key="9">
    <source>
        <dbReference type="EMBL" id="KAB2933033.1"/>
    </source>
</evidence>
<feature type="transmembrane region" description="Helical" evidence="7">
    <location>
        <begin position="391"/>
        <end position="413"/>
    </location>
</feature>
<keyword evidence="5" id="KW-0406">Ion transport</keyword>
<feature type="transmembrane region" description="Helical" evidence="7">
    <location>
        <begin position="211"/>
        <end position="231"/>
    </location>
</feature>
<dbReference type="InterPro" id="IPR006153">
    <property type="entry name" value="Cation/H_exchanger_TM"/>
</dbReference>
<evidence type="ECO:0000256" key="3">
    <source>
        <dbReference type="ARBA" id="ARBA00022692"/>
    </source>
</evidence>
<feature type="transmembrane region" description="Helical" evidence="7">
    <location>
        <begin position="361"/>
        <end position="379"/>
    </location>
</feature>
<feature type="transmembrane region" description="Helical" evidence="7">
    <location>
        <begin position="175"/>
        <end position="199"/>
    </location>
</feature>
<dbReference type="GO" id="GO:0015297">
    <property type="term" value="F:antiporter activity"/>
    <property type="evidence" value="ECO:0007669"/>
    <property type="project" value="InterPro"/>
</dbReference>
<evidence type="ECO:0000256" key="5">
    <source>
        <dbReference type="ARBA" id="ARBA00023065"/>
    </source>
</evidence>
<evidence type="ECO:0000313" key="10">
    <source>
        <dbReference type="Proteomes" id="UP000460298"/>
    </source>
</evidence>
<feature type="transmembrane region" description="Helical" evidence="7">
    <location>
        <begin position="83"/>
        <end position="102"/>
    </location>
</feature>
<feature type="transmembrane region" description="Helical" evidence="7">
    <location>
        <begin position="273"/>
        <end position="297"/>
    </location>
</feature>
<sequence>MTPPSRHAGRLNTVLLAARIWRKRMNRTLLFYGAALAAFAAFLYFIVQAGAGFEGPAVVPLEAETHGPLAMFAENLLHVPGMLLLQIIVIVAAARLCGFFAVKIGQPAVIGEVVAGILLGPSLLGWLLPDLSALLFAPASLPGLSLLSQVGLILFMFVIGMELDPKLLRHRADSAVVISHVSIIVPFALGMTIALLLYAPFAPEHIPFLSFALFMGIAMSITAFPVLARILHDRGMSATPAGALSLACAAADDVTAWSVLAIVIAIVRAGDAVLGLSTLVAAGLYVAIMLGFVRPFLRRVGEVYADRERLTGTVVTGILLFLFISSLFTQIAGIHALFGAFLAGTLMPEKGPFRRHMTEKVHDLSVYILLPVFFAFTGLRTQIGLLNSSSHWLFTLLIIAVAVAGKFGGSAIAGRFLGESWRNSLIIGTLMNTRGLMELVVLNIGLELGVISPVIFTMMVIMALATTFMAGPGIALIERFFPERSQAEAGVLVAYAREETAGSLLQIGSLFAGDRPIVALHITPDTQRSSHDIDAFQEAQAEAFNQKDQGNNLRLITRAANDITAVILEETKRHAVDLLLVGGSKALFSSDPLSGRNRNLIEESPCSVGVFIDGALQQPEKIVLVGARKWPLLQSISKLPSFSVVAADRLPAPAGCLLLMDELTYRSRSFDGYSVLVLYQK</sequence>
<dbReference type="Pfam" id="PF00999">
    <property type="entry name" value="Na_H_Exchanger"/>
    <property type="match status" value="1"/>
</dbReference>
<feature type="transmembrane region" description="Helical" evidence="7">
    <location>
        <begin position="450"/>
        <end position="477"/>
    </location>
</feature>
<protein>
    <submittedName>
        <fullName evidence="9">Potassium transporter Kef</fullName>
    </submittedName>
</protein>
<dbReference type="PANTHER" id="PTHR32468:SF0">
    <property type="entry name" value="K(+)_H(+) ANTIPORTER 1"/>
    <property type="match status" value="1"/>
</dbReference>
<dbReference type="GO" id="GO:1902600">
    <property type="term" value="P:proton transmembrane transport"/>
    <property type="evidence" value="ECO:0007669"/>
    <property type="project" value="InterPro"/>
</dbReference>
<dbReference type="AlphaFoldDB" id="A0A833H2Q5"/>
<organism evidence="9 10">
    <name type="scientific">Leptonema illini</name>
    <dbReference type="NCBI Taxonomy" id="183"/>
    <lineage>
        <taxon>Bacteria</taxon>
        <taxon>Pseudomonadati</taxon>
        <taxon>Spirochaetota</taxon>
        <taxon>Spirochaetia</taxon>
        <taxon>Leptospirales</taxon>
        <taxon>Leptospiraceae</taxon>
        <taxon>Leptonema</taxon>
    </lineage>
</organism>
<evidence type="ECO:0000256" key="4">
    <source>
        <dbReference type="ARBA" id="ARBA00022989"/>
    </source>
</evidence>
<keyword evidence="2" id="KW-0813">Transport</keyword>
<proteinExistence type="predicted"/>
<feature type="transmembrane region" description="Helical" evidence="7">
    <location>
        <begin position="140"/>
        <end position="163"/>
    </location>
</feature>
<accession>A0A833H2Q5</accession>
<dbReference type="Gene3D" id="1.20.1530.20">
    <property type="match status" value="1"/>
</dbReference>
<dbReference type="EMBL" id="WBUI01000007">
    <property type="protein sequence ID" value="KAB2933033.1"/>
    <property type="molecule type" value="Genomic_DNA"/>
</dbReference>
<dbReference type="InterPro" id="IPR050794">
    <property type="entry name" value="CPA2_transporter"/>
</dbReference>
<gene>
    <name evidence="9" type="ORF">F9K24_09200</name>
</gene>
<comment type="caution">
    <text evidence="9">The sequence shown here is derived from an EMBL/GenBank/DDBJ whole genome shotgun (WGS) entry which is preliminary data.</text>
</comment>
<reference evidence="9 10" key="1">
    <citation type="submission" date="2019-10" db="EMBL/GenBank/DDBJ databases">
        <title>Extracellular Electron Transfer in a Candidatus Methanoperedens spp. Enrichment Culture.</title>
        <authorList>
            <person name="Berger S."/>
            <person name="Rangel Shaw D."/>
            <person name="Berben T."/>
            <person name="In 'T Zandt M."/>
            <person name="Frank J."/>
            <person name="Reimann J."/>
            <person name="Jetten M.S.M."/>
            <person name="Welte C.U."/>
        </authorList>
    </citation>
    <scope>NUCLEOTIDE SEQUENCE [LARGE SCALE GENOMIC DNA]</scope>
    <source>
        <strain evidence="9">SB12</strain>
    </source>
</reference>
<evidence type="ECO:0000256" key="6">
    <source>
        <dbReference type="ARBA" id="ARBA00023136"/>
    </source>
</evidence>
<keyword evidence="3 7" id="KW-0812">Transmembrane</keyword>
<feature type="transmembrane region" description="Helical" evidence="7">
    <location>
        <begin position="109"/>
        <end position="128"/>
    </location>
</feature>
<feature type="transmembrane region" description="Helical" evidence="7">
    <location>
        <begin position="309"/>
        <end position="325"/>
    </location>
</feature>
<dbReference type="InterPro" id="IPR038770">
    <property type="entry name" value="Na+/solute_symporter_sf"/>
</dbReference>
<evidence type="ECO:0000259" key="8">
    <source>
        <dbReference type="Pfam" id="PF00999"/>
    </source>
</evidence>
<dbReference type="PANTHER" id="PTHR32468">
    <property type="entry name" value="CATION/H + ANTIPORTER"/>
    <property type="match status" value="1"/>
</dbReference>
<dbReference type="Proteomes" id="UP000460298">
    <property type="component" value="Unassembled WGS sequence"/>
</dbReference>
<name>A0A833H2Q5_9LEPT</name>
<evidence type="ECO:0000256" key="2">
    <source>
        <dbReference type="ARBA" id="ARBA00022448"/>
    </source>
</evidence>
<keyword evidence="6 7" id="KW-0472">Membrane</keyword>
<comment type="subcellular location">
    <subcellularLocation>
        <location evidence="1">Membrane</location>
        <topology evidence="1">Multi-pass membrane protein</topology>
    </subcellularLocation>
</comment>
<dbReference type="GO" id="GO:0016020">
    <property type="term" value="C:membrane"/>
    <property type="evidence" value="ECO:0007669"/>
    <property type="project" value="UniProtKB-SubCell"/>
</dbReference>
<evidence type="ECO:0000256" key="1">
    <source>
        <dbReference type="ARBA" id="ARBA00004141"/>
    </source>
</evidence>